<feature type="chain" id="PRO_5047147973" description="Fibronectin type-III domain-containing protein" evidence="1">
    <location>
        <begin position="29"/>
        <end position="252"/>
    </location>
</feature>
<comment type="caution">
    <text evidence="2">The sequence shown here is derived from an EMBL/GenBank/DDBJ whole genome shotgun (WGS) entry which is preliminary data.</text>
</comment>
<proteinExistence type="predicted"/>
<dbReference type="Gene3D" id="2.60.40.10">
    <property type="entry name" value="Immunoglobulins"/>
    <property type="match status" value="1"/>
</dbReference>
<dbReference type="EMBL" id="JBHTMK010000037">
    <property type="protein sequence ID" value="MFD1368408.1"/>
    <property type="molecule type" value="Genomic_DNA"/>
</dbReference>
<dbReference type="RefSeq" id="WP_317788798.1">
    <property type="nucleotide sequence ID" value="NZ_AP028461.1"/>
</dbReference>
<reference evidence="3" key="1">
    <citation type="journal article" date="2019" name="Int. J. Syst. Evol. Microbiol.">
        <title>The Global Catalogue of Microorganisms (GCM) 10K type strain sequencing project: providing services to taxonomists for standard genome sequencing and annotation.</title>
        <authorList>
            <consortium name="The Broad Institute Genomics Platform"/>
            <consortium name="The Broad Institute Genome Sequencing Center for Infectious Disease"/>
            <person name="Wu L."/>
            <person name="Ma J."/>
        </authorList>
    </citation>
    <scope>NUCLEOTIDE SEQUENCE [LARGE SCALE GENOMIC DNA]</scope>
    <source>
        <strain evidence="3">CCM 7526</strain>
    </source>
</reference>
<name>A0ABW4AD00_9ACTN</name>
<evidence type="ECO:0008006" key="4">
    <source>
        <dbReference type="Google" id="ProtNLM"/>
    </source>
</evidence>
<evidence type="ECO:0000313" key="2">
    <source>
        <dbReference type="EMBL" id="MFD1368408.1"/>
    </source>
</evidence>
<dbReference type="Proteomes" id="UP001597183">
    <property type="component" value="Unassembled WGS sequence"/>
</dbReference>
<gene>
    <name evidence="2" type="ORF">ACFQ5G_23905</name>
</gene>
<organism evidence="2 3">
    <name type="scientific">Actinoplanes sichuanensis</name>
    <dbReference type="NCBI Taxonomy" id="512349"/>
    <lineage>
        <taxon>Bacteria</taxon>
        <taxon>Bacillati</taxon>
        <taxon>Actinomycetota</taxon>
        <taxon>Actinomycetes</taxon>
        <taxon>Micromonosporales</taxon>
        <taxon>Micromonosporaceae</taxon>
        <taxon>Actinoplanes</taxon>
    </lineage>
</organism>
<dbReference type="InterPro" id="IPR013783">
    <property type="entry name" value="Ig-like_fold"/>
</dbReference>
<keyword evidence="1" id="KW-0732">Signal</keyword>
<accession>A0ABW4AD00</accession>
<evidence type="ECO:0000256" key="1">
    <source>
        <dbReference type="SAM" id="SignalP"/>
    </source>
</evidence>
<dbReference type="Gene3D" id="2.60.40.650">
    <property type="match status" value="1"/>
</dbReference>
<protein>
    <recommendedName>
        <fullName evidence="4">Fibronectin type-III domain-containing protein</fullName>
    </recommendedName>
</protein>
<evidence type="ECO:0000313" key="3">
    <source>
        <dbReference type="Proteomes" id="UP001597183"/>
    </source>
</evidence>
<keyword evidence="3" id="KW-1185">Reference proteome</keyword>
<feature type="signal peptide" evidence="1">
    <location>
        <begin position="1"/>
        <end position="28"/>
    </location>
</feature>
<sequence>MTIRSAQAVTGAGLAIGVLLCSPGVAQAGWAVAGSGTVPVKAGRMPVVSGVGTQVAGAAVTVDWSAATAATGYQVVRYNAGTSTTAVVGAGCAGVRTTTTCTETGVPDGAWEYAVRAVHGNWSGTLSGRAAATVATAATVTTTFPADRATYTAATWTGCATAGFCGTSTPAAGQTVTKVEYSIQAGTKFWNGNNFNSGSERWFTVSGNLASWSVPFAMANFPVGPNPYTLRVRVTDSSGQTATSTTTFTAGR</sequence>